<feature type="binding site" evidence="2">
    <location>
        <begin position="643"/>
        <end position="644"/>
    </location>
    <ligand>
        <name>substrate</name>
    </ligand>
</feature>
<feature type="region of interest" description="Disordered" evidence="3">
    <location>
        <begin position="1"/>
        <end position="48"/>
    </location>
</feature>
<protein>
    <recommendedName>
        <fullName evidence="9">Phosphatidylinositol-3-phosphatase</fullName>
    </recommendedName>
</protein>
<dbReference type="STRING" id="2880.D8LJ13"/>
<dbReference type="OrthoDB" id="271628at2759"/>
<sequence length="1000" mass="108790">MLSRLKTAAQGGPGTTGDDSAGTSKADRNSKWGRRGGGGKPAERDQFRVQQQGFYVRGDLTVDVFQARGLRLGSATERNPYCVVLVDRVKVGETPTASKTVSPVWNHPVKVSHESFRRAADTNVWPVPYQPLSVQVWDRSNTSDALLGTARVHITDALSSGDKNGWYKLVGTGDQAGVEEVCGKIRVKVHWESETLVSSPEDKPRLFLRDVFGPDQRDYQHLYYGGLSSTMLCPPAGEEALLELMMGVSRHDVTANNHGKGVEGMLVLTELRLLFLPDIGVGSTTASFLEFNTVQVYLAAVRNFSHRGLEGGDRLLSITTRDGRFVHFRMPAAASAARCGTWFDTEGPQQQRRRWRVGGGTQSSSGREELWQRGLWGAGTSELWMERLVDEIRWRKASGDFVALWHKLSETAANPRATAAATIAVPSSSSSSSSSAQPPSSSQAHHAAATASNNAAAAARLTAIRAAAAAADARGDLADGRGALQRDLERMGVPKAGGGGGASYAAFGRQMWEFKPVNKDYALSPTYPQALAFPSSITPAQLSAAAPQRSRSRVPALVWLHPASKAPLCRSSQPMAGMTTKVLSEDIHLLKQIRVTLDASKLSIVDARSLLNAKANQVTGKGYEDVNDIGRDVCTLGFMGIENIHAVRDSLASFCAASQAQGQEYFHAVGASGWLRHLSQIMKGAAFVVDELQRGIAVLVHCSDGWDRTAQLTALAQLYMDPYYRTLEGFEVLVEKEWCSFGHMFGLRAHSDSPTESSPVFLQWLDAVWQLVRQYPSSFEFTGHYLERLVEGVYSAGFLNFAGNCERERKEKLKELRETGSGALSLFTYLREHAMEGTMTAPLLNPLYRPPPYTLGGGGGGRVPALRAVDVLRPCCELQGLEVWKTVYMRDNLLLHHREQQLSVEQGLRLQVAMLRASRVASDRRQRATLSVLALIAVAVAVLAWVVRGVYGYDHGDVPSFALGLAVAVVPALLVWSLPQPAFEPRGCGAMTDSPSSVSE</sequence>
<evidence type="ECO:0000313" key="8">
    <source>
        <dbReference type="Proteomes" id="UP000002630"/>
    </source>
</evidence>
<evidence type="ECO:0000256" key="2">
    <source>
        <dbReference type="PIRSR" id="PIRSR630564-2"/>
    </source>
</evidence>
<dbReference type="InterPro" id="IPR000008">
    <property type="entry name" value="C2_dom"/>
</dbReference>
<dbReference type="InParanoid" id="D8LJ13"/>
<dbReference type="eggNOG" id="KOG1089">
    <property type="taxonomic scope" value="Eukaryota"/>
</dbReference>
<dbReference type="Pfam" id="PF06602">
    <property type="entry name" value="Myotub-related"/>
    <property type="match status" value="1"/>
</dbReference>
<dbReference type="Proteomes" id="UP000002630">
    <property type="component" value="Linkage Group LG08"/>
</dbReference>
<dbReference type="SUPFAM" id="SSF52799">
    <property type="entry name" value="(Phosphotyrosine protein) phosphatases II"/>
    <property type="match status" value="1"/>
</dbReference>
<dbReference type="SMART" id="SM00239">
    <property type="entry name" value="C2"/>
    <property type="match status" value="1"/>
</dbReference>
<name>D8LJ13_ECTSI</name>
<evidence type="ECO:0008006" key="9">
    <source>
        <dbReference type="Google" id="ProtNLM"/>
    </source>
</evidence>
<dbReference type="SUPFAM" id="SSF49562">
    <property type="entry name" value="C2 domain (Calcium/lipid-binding domain, CaLB)"/>
    <property type="match status" value="1"/>
</dbReference>
<dbReference type="InterPro" id="IPR030564">
    <property type="entry name" value="Myotubularin"/>
</dbReference>
<dbReference type="GO" id="GO:0005737">
    <property type="term" value="C:cytoplasm"/>
    <property type="evidence" value="ECO:0007669"/>
    <property type="project" value="TreeGrafter"/>
</dbReference>
<evidence type="ECO:0000256" key="1">
    <source>
        <dbReference type="PIRSR" id="PIRSR630564-1"/>
    </source>
</evidence>
<evidence type="ECO:0000313" key="7">
    <source>
        <dbReference type="EMBL" id="CBN76897.1"/>
    </source>
</evidence>
<dbReference type="PROSITE" id="PS00383">
    <property type="entry name" value="TYR_PHOSPHATASE_1"/>
    <property type="match status" value="1"/>
</dbReference>
<dbReference type="InterPro" id="IPR035892">
    <property type="entry name" value="C2_domain_sf"/>
</dbReference>
<dbReference type="CDD" id="cd00030">
    <property type="entry name" value="C2"/>
    <property type="match status" value="1"/>
</dbReference>
<feature type="transmembrane region" description="Helical" evidence="4">
    <location>
        <begin position="958"/>
        <end position="976"/>
    </location>
</feature>
<organism evidence="7 8">
    <name type="scientific">Ectocarpus siliculosus</name>
    <name type="common">Brown alga</name>
    <name type="synonym">Conferva siliculosa</name>
    <dbReference type="NCBI Taxonomy" id="2880"/>
    <lineage>
        <taxon>Eukaryota</taxon>
        <taxon>Sar</taxon>
        <taxon>Stramenopiles</taxon>
        <taxon>Ochrophyta</taxon>
        <taxon>PX clade</taxon>
        <taxon>Phaeophyceae</taxon>
        <taxon>Ectocarpales</taxon>
        <taxon>Ectocarpaceae</taxon>
        <taxon>Ectocarpus</taxon>
    </lineage>
</organism>
<dbReference type="PROSITE" id="PS51339">
    <property type="entry name" value="PPASE_MYOTUBULARIN"/>
    <property type="match status" value="1"/>
</dbReference>
<dbReference type="PANTHER" id="PTHR10807:SF128">
    <property type="entry name" value="PHOSPHATIDYLINOSITOL-3,5-BISPHOSPHATE 3-PHOSPHATASE"/>
    <property type="match status" value="1"/>
</dbReference>
<gene>
    <name evidence="7" type="ORF">Esi_0023_0178</name>
</gene>
<feature type="region of interest" description="Disordered" evidence="3">
    <location>
        <begin position="427"/>
        <end position="451"/>
    </location>
</feature>
<accession>D8LJ13</accession>
<dbReference type="EMBL" id="FN649733">
    <property type="protein sequence ID" value="CBN76897.1"/>
    <property type="molecule type" value="Genomic_DNA"/>
</dbReference>
<keyword evidence="8" id="KW-1185">Reference proteome</keyword>
<dbReference type="InterPro" id="IPR029021">
    <property type="entry name" value="Prot-tyrosine_phosphatase-like"/>
</dbReference>
<dbReference type="Gene3D" id="2.60.40.150">
    <property type="entry name" value="C2 domain"/>
    <property type="match status" value="1"/>
</dbReference>
<evidence type="ECO:0000256" key="3">
    <source>
        <dbReference type="SAM" id="MobiDB-lite"/>
    </source>
</evidence>
<dbReference type="InterPro" id="IPR016130">
    <property type="entry name" value="Tyr_Pase_AS"/>
</dbReference>
<keyword evidence="4" id="KW-1133">Transmembrane helix</keyword>
<dbReference type="PANTHER" id="PTHR10807">
    <property type="entry name" value="MYOTUBULARIN-RELATED"/>
    <property type="match status" value="1"/>
</dbReference>
<feature type="domain" description="Myotubularin phosphatase" evidence="6">
    <location>
        <begin position="478"/>
        <end position="888"/>
    </location>
</feature>
<dbReference type="InterPro" id="IPR010569">
    <property type="entry name" value="Myotubularin-like_Pase_dom"/>
</dbReference>
<evidence type="ECO:0000256" key="4">
    <source>
        <dbReference type="SAM" id="Phobius"/>
    </source>
</evidence>
<keyword evidence="4" id="KW-0472">Membrane</keyword>
<feature type="binding site" evidence="2">
    <location>
        <begin position="702"/>
        <end position="708"/>
    </location>
    <ligand>
        <name>substrate</name>
    </ligand>
</feature>
<feature type="transmembrane region" description="Helical" evidence="4">
    <location>
        <begin position="928"/>
        <end position="946"/>
    </location>
</feature>
<feature type="active site" description="Phosphocysteine intermediate" evidence="1">
    <location>
        <position position="702"/>
    </location>
</feature>
<reference evidence="7 8" key="1">
    <citation type="journal article" date="2010" name="Nature">
        <title>The Ectocarpus genome and the independent evolution of multicellularity in brown algae.</title>
        <authorList>
            <person name="Cock J.M."/>
            <person name="Sterck L."/>
            <person name="Rouze P."/>
            <person name="Scornet D."/>
            <person name="Allen A.E."/>
            <person name="Amoutzias G."/>
            <person name="Anthouard V."/>
            <person name="Artiguenave F."/>
            <person name="Aury J.M."/>
            <person name="Badger J.H."/>
            <person name="Beszteri B."/>
            <person name="Billiau K."/>
            <person name="Bonnet E."/>
            <person name="Bothwell J.H."/>
            <person name="Bowler C."/>
            <person name="Boyen C."/>
            <person name="Brownlee C."/>
            <person name="Carrano C.J."/>
            <person name="Charrier B."/>
            <person name="Cho G.Y."/>
            <person name="Coelho S.M."/>
            <person name="Collen J."/>
            <person name="Corre E."/>
            <person name="Da Silva C."/>
            <person name="Delage L."/>
            <person name="Delaroque N."/>
            <person name="Dittami S.M."/>
            <person name="Doulbeau S."/>
            <person name="Elias M."/>
            <person name="Farnham G."/>
            <person name="Gachon C.M."/>
            <person name="Gschloessl B."/>
            <person name="Heesch S."/>
            <person name="Jabbari K."/>
            <person name="Jubin C."/>
            <person name="Kawai H."/>
            <person name="Kimura K."/>
            <person name="Kloareg B."/>
            <person name="Kupper F.C."/>
            <person name="Lang D."/>
            <person name="Le Bail A."/>
            <person name="Leblanc C."/>
            <person name="Lerouge P."/>
            <person name="Lohr M."/>
            <person name="Lopez P.J."/>
            <person name="Martens C."/>
            <person name="Maumus F."/>
            <person name="Michel G."/>
            <person name="Miranda-Saavedra D."/>
            <person name="Morales J."/>
            <person name="Moreau H."/>
            <person name="Motomura T."/>
            <person name="Nagasato C."/>
            <person name="Napoli C.A."/>
            <person name="Nelson D.R."/>
            <person name="Nyvall-Collen P."/>
            <person name="Peters A.F."/>
            <person name="Pommier C."/>
            <person name="Potin P."/>
            <person name="Poulain J."/>
            <person name="Quesneville H."/>
            <person name="Read B."/>
            <person name="Rensing S.A."/>
            <person name="Ritter A."/>
            <person name="Rousvoal S."/>
            <person name="Samanta M."/>
            <person name="Samson G."/>
            <person name="Schroeder D.C."/>
            <person name="Segurens B."/>
            <person name="Strittmatter M."/>
            <person name="Tonon T."/>
            <person name="Tregear J.W."/>
            <person name="Valentin K."/>
            <person name="von Dassow P."/>
            <person name="Yamagishi T."/>
            <person name="Van de Peer Y."/>
            <person name="Wincker P."/>
        </authorList>
    </citation>
    <scope>NUCLEOTIDE SEQUENCE [LARGE SCALE GENOMIC DNA]</scope>
    <source>
        <strain evidence="8">Ec32 / CCAP1310/4</strain>
    </source>
</reference>
<dbReference type="AlphaFoldDB" id="D8LJ13"/>
<keyword evidence="4" id="KW-0812">Transmembrane</keyword>
<proteinExistence type="predicted"/>
<dbReference type="EMBL" id="FN648409">
    <property type="protein sequence ID" value="CBN76897.1"/>
    <property type="molecule type" value="Genomic_DNA"/>
</dbReference>
<feature type="domain" description="C2" evidence="5">
    <location>
        <begin position="41"/>
        <end position="167"/>
    </location>
</feature>
<evidence type="ECO:0000259" key="5">
    <source>
        <dbReference type="PROSITE" id="PS50004"/>
    </source>
</evidence>
<dbReference type="CDD" id="cd14507">
    <property type="entry name" value="PTP-MTM-like"/>
    <property type="match status" value="1"/>
</dbReference>
<dbReference type="PROSITE" id="PS50004">
    <property type="entry name" value="C2"/>
    <property type="match status" value="1"/>
</dbReference>
<evidence type="ECO:0000259" key="6">
    <source>
        <dbReference type="PROSITE" id="PS51339"/>
    </source>
</evidence>
<dbReference type="Pfam" id="PF00168">
    <property type="entry name" value="C2"/>
    <property type="match status" value="1"/>
</dbReference>